<evidence type="ECO:0000313" key="2">
    <source>
        <dbReference type="EMBL" id="KZV50436.1"/>
    </source>
</evidence>
<accession>A0A2Z7CZW8</accession>
<evidence type="ECO:0000313" key="3">
    <source>
        <dbReference type="Proteomes" id="UP000250235"/>
    </source>
</evidence>
<feature type="compositionally biased region" description="Basic residues" evidence="1">
    <location>
        <begin position="267"/>
        <end position="283"/>
    </location>
</feature>
<gene>
    <name evidence="2" type="ORF">F511_35628</name>
</gene>
<protein>
    <submittedName>
        <fullName evidence="2">Uncharacterized protein</fullName>
    </submittedName>
</protein>
<dbReference type="Proteomes" id="UP000250235">
    <property type="component" value="Unassembled WGS sequence"/>
</dbReference>
<feature type="region of interest" description="Disordered" evidence="1">
    <location>
        <begin position="266"/>
        <end position="289"/>
    </location>
</feature>
<dbReference type="AlphaFoldDB" id="A0A2Z7CZW8"/>
<evidence type="ECO:0000256" key="1">
    <source>
        <dbReference type="SAM" id="MobiDB-lite"/>
    </source>
</evidence>
<sequence length="289" mass="32624">MSLFDLRDVCIAIGSIATLDLPMVVDLIGIYGLKGPYCTLTTTNWFLQALSVIPRGSWAYVSRRSYHDPLARSGIVIPEPQFDRSDLIGDRIYDEVTTKPPPPLLKPRRRRRASPEFVPVNLDEENPSAPISSGLLVQVDEGVSHPVVDLIDDIYRRLPQPQPPKVVSNEAPKKEESKASTLTSNRSVYSRELTENHRDEQYLGFATEIDNRENIQSMGSVTNSKTKSSIKYNSQQLTETGTDSTDKISFHRCYLNQQLNLSNNAKAKQRRTNLSKRRRRGTRHLATNS</sequence>
<dbReference type="EMBL" id="KQ992420">
    <property type="protein sequence ID" value="KZV50436.1"/>
    <property type="molecule type" value="Genomic_DNA"/>
</dbReference>
<feature type="region of interest" description="Disordered" evidence="1">
    <location>
        <begin position="158"/>
        <end position="187"/>
    </location>
</feature>
<name>A0A2Z7CZW8_9LAMI</name>
<organism evidence="2 3">
    <name type="scientific">Dorcoceras hygrometricum</name>
    <dbReference type="NCBI Taxonomy" id="472368"/>
    <lineage>
        <taxon>Eukaryota</taxon>
        <taxon>Viridiplantae</taxon>
        <taxon>Streptophyta</taxon>
        <taxon>Embryophyta</taxon>
        <taxon>Tracheophyta</taxon>
        <taxon>Spermatophyta</taxon>
        <taxon>Magnoliopsida</taxon>
        <taxon>eudicotyledons</taxon>
        <taxon>Gunneridae</taxon>
        <taxon>Pentapetalae</taxon>
        <taxon>asterids</taxon>
        <taxon>lamiids</taxon>
        <taxon>Lamiales</taxon>
        <taxon>Gesneriaceae</taxon>
        <taxon>Didymocarpoideae</taxon>
        <taxon>Trichosporeae</taxon>
        <taxon>Loxocarpinae</taxon>
        <taxon>Dorcoceras</taxon>
    </lineage>
</organism>
<reference evidence="2 3" key="1">
    <citation type="journal article" date="2015" name="Proc. Natl. Acad. Sci. U.S.A.">
        <title>The resurrection genome of Boea hygrometrica: A blueprint for survival of dehydration.</title>
        <authorList>
            <person name="Xiao L."/>
            <person name="Yang G."/>
            <person name="Zhang L."/>
            <person name="Yang X."/>
            <person name="Zhao S."/>
            <person name="Ji Z."/>
            <person name="Zhou Q."/>
            <person name="Hu M."/>
            <person name="Wang Y."/>
            <person name="Chen M."/>
            <person name="Xu Y."/>
            <person name="Jin H."/>
            <person name="Xiao X."/>
            <person name="Hu G."/>
            <person name="Bao F."/>
            <person name="Hu Y."/>
            <person name="Wan P."/>
            <person name="Li L."/>
            <person name="Deng X."/>
            <person name="Kuang T."/>
            <person name="Xiang C."/>
            <person name="Zhu J.K."/>
            <person name="Oliver M.J."/>
            <person name="He Y."/>
        </authorList>
    </citation>
    <scope>NUCLEOTIDE SEQUENCE [LARGE SCALE GENOMIC DNA]</scope>
    <source>
        <strain evidence="3">cv. XS01</strain>
    </source>
</reference>
<keyword evidence="3" id="KW-1185">Reference proteome</keyword>
<proteinExistence type="predicted"/>